<dbReference type="SUPFAM" id="SSF51735">
    <property type="entry name" value="NAD(P)-binding Rossmann-fold domains"/>
    <property type="match status" value="2"/>
</dbReference>
<dbReference type="Proteomes" id="UP001221142">
    <property type="component" value="Unassembled WGS sequence"/>
</dbReference>
<evidence type="ECO:0000256" key="1">
    <source>
        <dbReference type="ARBA" id="ARBA00006484"/>
    </source>
</evidence>
<dbReference type="PRINTS" id="PR00081">
    <property type="entry name" value="GDHRDH"/>
</dbReference>
<reference evidence="5" key="1">
    <citation type="submission" date="2023-03" db="EMBL/GenBank/DDBJ databases">
        <title>Massive genome expansion in bonnet fungi (Mycena s.s.) driven by repeated elements and novel gene families across ecological guilds.</title>
        <authorList>
            <consortium name="Lawrence Berkeley National Laboratory"/>
            <person name="Harder C.B."/>
            <person name="Miyauchi S."/>
            <person name="Viragh M."/>
            <person name="Kuo A."/>
            <person name="Thoen E."/>
            <person name="Andreopoulos B."/>
            <person name="Lu D."/>
            <person name="Skrede I."/>
            <person name="Drula E."/>
            <person name="Henrissat B."/>
            <person name="Morin E."/>
            <person name="Kohler A."/>
            <person name="Barry K."/>
            <person name="LaButti K."/>
            <person name="Morin E."/>
            <person name="Salamov A."/>
            <person name="Lipzen A."/>
            <person name="Mereny Z."/>
            <person name="Hegedus B."/>
            <person name="Baldrian P."/>
            <person name="Stursova M."/>
            <person name="Weitz H."/>
            <person name="Taylor A."/>
            <person name="Grigoriev I.V."/>
            <person name="Nagy L.G."/>
            <person name="Martin F."/>
            <person name="Kauserud H."/>
        </authorList>
    </citation>
    <scope>NUCLEOTIDE SEQUENCE</scope>
    <source>
        <strain evidence="5">9284</strain>
    </source>
</reference>
<keyword evidence="2" id="KW-0521">NADP</keyword>
<dbReference type="Gene3D" id="3.40.50.720">
    <property type="entry name" value="NAD(P)-binding Rossmann-like Domain"/>
    <property type="match status" value="2"/>
</dbReference>
<dbReference type="PROSITE" id="PS00061">
    <property type="entry name" value="ADH_SHORT"/>
    <property type="match status" value="1"/>
</dbReference>
<keyword evidence="6" id="KW-1185">Reference proteome</keyword>
<keyword evidence="3" id="KW-0560">Oxidoreductase</keyword>
<accession>A0AAD7BHQ6</accession>
<dbReference type="GO" id="GO:0016491">
    <property type="term" value="F:oxidoreductase activity"/>
    <property type="evidence" value="ECO:0007669"/>
    <property type="project" value="UniProtKB-KW"/>
</dbReference>
<dbReference type="FunFam" id="3.40.50.720:FF:000084">
    <property type="entry name" value="Short-chain dehydrogenase reductase"/>
    <property type="match status" value="1"/>
</dbReference>
<dbReference type="InterPro" id="IPR020904">
    <property type="entry name" value="Sc_DH/Rdtase_CS"/>
</dbReference>
<evidence type="ECO:0000256" key="3">
    <source>
        <dbReference type="ARBA" id="ARBA00023002"/>
    </source>
</evidence>
<comment type="similarity">
    <text evidence="1 4">Belongs to the short-chain dehydrogenases/reductases (SDR) family.</text>
</comment>
<dbReference type="InterPro" id="IPR036291">
    <property type="entry name" value="NAD(P)-bd_dom_sf"/>
</dbReference>
<gene>
    <name evidence="5" type="ORF">FB45DRAFT_1032645</name>
</gene>
<dbReference type="Pfam" id="PF00106">
    <property type="entry name" value="adh_short"/>
    <property type="match status" value="1"/>
</dbReference>
<comment type="caution">
    <text evidence="5">The sequence shown here is derived from an EMBL/GenBank/DDBJ whole genome shotgun (WGS) entry which is preliminary data.</text>
</comment>
<dbReference type="Pfam" id="PF13561">
    <property type="entry name" value="adh_short_C2"/>
    <property type="match status" value="1"/>
</dbReference>
<organism evidence="5 6">
    <name type="scientific">Roridomyces roridus</name>
    <dbReference type="NCBI Taxonomy" id="1738132"/>
    <lineage>
        <taxon>Eukaryota</taxon>
        <taxon>Fungi</taxon>
        <taxon>Dikarya</taxon>
        <taxon>Basidiomycota</taxon>
        <taxon>Agaricomycotina</taxon>
        <taxon>Agaricomycetes</taxon>
        <taxon>Agaricomycetidae</taxon>
        <taxon>Agaricales</taxon>
        <taxon>Marasmiineae</taxon>
        <taxon>Mycenaceae</taxon>
        <taxon>Roridomyces</taxon>
    </lineage>
</organism>
<dbReference type="PANTHER" id="PTHR24321">
    <property type="entry name" value="DEHYDROGENASES, SHORT CHAIN"/>
    <property type="match status" value="1"/>
</dbReference>
<dbReference type="AlphaFoldDB" id="A0AAD7BHQ6"/>
<evidence type="ECO:0000313" key="5">
    <source>
        <dbReference type="EMBL" id="KAJ7621395.1"/>
    </source>
</evidence>
<dbReference type="EMBL" id="JARKIF010000016">
    <property type="protein sequence ID" value="KAJ7621395.1"/>
    <property type="molecule type" value="Genomic_DNA"/>
</dbReference>
<dbReference type="InterPro" id="IPR002347">
    <property type="entry name" value="SDR_fam"/>
</dbReference>
<name>A0AAD7BHQ6_9AGAR</name>
<proteinExistence type="inferred from homology"/>
<evidence type="ECO:0000256" key="2">
    <source>
        <dbReference type="ARBA" id="ARBA00022857"/>
    </source>
</evidence>
<dbReference type="PRINTS" id="PR00080">
    <property type="entry name" value="SDRFAMILY"/>
</dbReference>
<evidence type="ECO:0000313" key="6">
    <source>
        <dbReference type="Proteomes" id="UP001221142"/>
    </source>
</evidence>
<evidence type="ECO:0000256" key="4">
    <source>
        <dbReference type="RuleBase" id="RU000363"/>
    </source>
</evidence>
<protein>
    <submittedName>
        <fullName evidence="5">NAD(P)-binding protein</fullName>
    </submittedName>
</protein>
<dbReference type="PANTHER" id="PTHR24321:SF8">
    <property type="entry name" value="ESTRADIOL 17-BETA-DEHYDROGENASE 8-RELATED"/>
    <property type="match status" value="1"/>
</dbReference>
<sequence length="430" mass="46161">MVEEVVELYGHLDVVANAGISKYTPFPQMTSNDWDFIMNVNARGVFLCYNYAGMQMVKQGSGGRIIGASSPMNSAHGITVNAYARGQSIRLCVMAHLVPDGTPREAWASTLEKMHRLWDDSGLPKSTPEDIANMVAFLASKESQFITGQTHQASHILSLSLSSTTTTHFMSKGIALVTWCRYPTLPARGIGKAIALRLAADGFDVAVNDVPQNEAELETLVQEIKTQLGRQSSAYPGDVSSEDVVRGVIDGVVQVYGKLDVMVANAAIFSHTRFPELTVDQWDRIMNVNGRGVFLCYKYAGLQMIKQGNGGRIIGASSIFGKQGSPTNPAYTAAKFAVRGLTQAAALEFGPHGITVNAYAPGAIDTAMLVDVAPPGTPRDTFHELCKKASPLKMLGTGEDVANIVAFIASKESQFITGQTISVNGGVFFD</sequence>